<dbReference type="AlphaFoldDB" id="A0A4R7I3S4"/>
<comment type="caution">
    <text evidence="4">The sequence shown here is derived from an EMBL/GenBank/DDBJ whole genome shotgun (WGS) entry which is preliminary data.</text>
</comment>
<comment type="similarity">
    <text evidence="1">Belongs to the glycosyltransferase 2 family.</text>
</comment>
<dbReference type="InterPro" id="IPR050256">
    <property type="entry name" value="Glycosyltransferase_2"/>
</dbReference>
<dbReference type="OrthoDB" id="9810303at2"/>
<feature type="domain" description="Glycosyltransferase 2-like" evidence="3">
    <location>
        <begin position="9"/>
        <end position="166"/>
    </location>
</feature>
<feature type="transmembrane region" description="Helical" evidence="2">
    <location>
        <begin position="235"/>
        <end position="256"/>
    </location>
</feature>
<dbReference type="PANTHER" id="PTHR48090">
    <property type="entry name" value="UNDECAPRENYL-PHOSPHATE 4-DEOXY-4-FORMAMIDO-L-ARABINOSE TRANSFERASE-RELATED"/>
    <property type="match status" value="1"/>
</dbReference>
<organism evidence="4 5">
    <name type="scientific">Ilumatobacter fluminis</name>
    <dbReference type="NCBI Taxonomy" id="467091"/>
    <lineage>
        <taxon>Bacteria</taxon>
        <taxon>Bacillati</taxon>
        <taxon>Actinomycetota</taxon>
        <taxon>Acidimicrobiia</taxon>
        <taxon>Acidimicrobiales</taxon>
        <taxon>Ilumatobacteraceae</taxon>
        <taxon>Ilumatobacter</taxon>
    </lineage>
</organism>
<dbReference type="Proteomes" id="UP000294558">
    <property type="component" value="Unassembled WGS sequence"/>
</dbReference>
<keyword evidence="2" id="KW-0472">Membrane</keyword>
<dbReference type="InterPro" id="IPR001173">
    <property type="entry name" value="Glyco_trans_2-like"/>
</dbReference>
<dbReference type="GO" id="GO:0016740">
    <property type="term" value="F:transferase activity"/>
    <property type="evidence" value="ECO:0007669"/>
    <property type="project" value="UniProtKB-KW"/>
</dbReference>
<accession>A0A4R7I3S4</accession>
<evidence type="ECO:0000259" key="3">
    <source>
        <dbReference type="Pfam" id="PF00535"/>
    </source>
</evidence>
<dbReference type="InterPro" id="IPR029044">
    <property type="entry name" value="Nucleotide-diphossugar_trans"/>
</dbReference>
<evidence type="ECO:0000313" key="5">
    <source>
        <dbReference type="Proteomes" id="UP000294558"/>
    </source>
</evidence>
<keyword evidence="4" id="KW-0808">Transferase</keyword>
<keyword evidence="2" id="KW-0812">Transmembrane</keyword>
<dbReference type="Pfam" id="PF00535">
    <property type="entry name" value="Glycos_transf_2"/>
    <property type="match status" value="1"/>
</dbReference>
<dbReference type="EMBL" id="SOAU01000001">
    <property type="protein sequence ID" value="TDT17326.1"/>
    <property type="molecule type" value="Genomic_DNA"/>
</dbReference>
<evidence type="ECO:0000313" key="4">
    <source>
        <dbReference type="EMBL" id="TDT17326.1"/>
    </source>
</evidence>
<dbReference type="PANTHER" id="PTHR48090:SF7">
    <property type="entry name" value="RFBJ PROTEIN"/>
    <property type="match status" value="1"/>
</dbReference>
<name>A0A4R7I3S4_9ACTN</name>
<keyword evidence="5" id="KW-1185">Reference proteome</keyword>
<protein>
    <submittedName>
        <fullName evidence="4">Glycosyltransferase involved in cell wall biosynthesis</fullName>
    </submittedName>
</protein>
<dbReference type="Gene3D" id="3.90.550.10">
    <property type="entry name" value="Spore Coat Polysaccharide Biosynthesis Protein SpsA, Chain A"/>
    <property type="match status" value="1"/>
</dbReference>
<feature type="transmembrane region" description="Helical" evidence="2">
    <location>
        <begin position="268"/>
        <end position="290"/>
    </location>
</feature>
<sequence length="323" mass="35636">MGVKLVIQIPCLDEEATLPETLADLPREVPGVDVVEWLVIDDGSTDRTVEVARELGVDHVVSHRGNRGLAAAFLTGLDAALAAGADIVVNTDADNQYDGSCIPDLIQPILAGADMVIGERPIEDTPEFSGTKKRLQRTGSWVVRKFSGTSVRDAASGFRAFSRDAALRLQVYGRYSYTMETLVQANAEGLRVTGVPIRTNPQTRPSRLVKSSMQYVRRSAQTIVRSFAIYYPFRFFLVVGLVPFLLGMALLVRWLALYLVEDVYSPRLPSLIMGAVLTIVGVQLWVVGFLGDLQAATRRLLAEARVRERRRAFDERRITDGDA</sequence>
<evidence type="ECO:0000256" key="2">
    <source>
        <dbReference type="SAM" id="Phobius"/>
    </source>
</evidence>
<gene>
    <name evidence="4" type="ORF">BDK89_2934</name>
</gene>
<keyword evidence="2" id="KW-1133">Transmembrane helix</keyword>
<dbReference type="SUPFAM" id="SSF53448">
    <property type="entry name" value="Nucleotide-diphospho-sugar transferases"/>
    <property type="match status" value="1"/>
</dbReference>
<dbReference type="RefSeq" id="WP_133869623.1">
    <property type="nucleotide sequence ID" value="NZ_SOAU01000001.1"/>
</dbReference>
<reference evidence="4 5" key="1">
    <citation type="submission" date="2019-03" db="EMBL/GenBank/DDBJ databases">
        <title>Sequencing the genomes of 1000 actinobacteria strains.</title>
        <authorList>
            <person name="Klenk H.-P."/>
        </authorList>
    </citation>
    <scope>NUCLEOTIDE SEQUENCE [LARGE SCALE GENOMIC DNA]</scope>
    <source>
        <strain evidence="4 5">DSM 18936</strain>
    </source>
</reference>
<evidence type="ECO:0000256" key="1">
    <source>
        <dbReference type="ARBA" id="ARBA00006739"/>
    </source>
</evidence>
<proteinExistence type="inferred from homology"/>
<dbReference type="CDD" id="cd04179">
    <property type="entry name" value="DPM_DPG-synthase_like"/>
    <property type="match status" value="1"/>
</dbReference>